<name>A0ABW4JR61_9BACL</name>
<evidence type="ECO:0000256" key="6">
    <source>
        <dbReference type="ARBA" id="ARBA00023136"/>
    </source>
</evidence>
<keyword evidence="5 7" id="KW-1133">Transmembrane helix</keyword>
<evidence type="ECO:0000256" key="1">
    <source>
        <dbReference type="ARBA" id="ARBA00004651"/>
    </source>
</evidence>
<keyword evidence="4 7" id="KW-0812">Transmembrane</keyword>
<dbReference type="RefSeq" id="WP_377945530.1">
    <property type="nucleotide sequence ID" value="NZ_JBHUCX010000095.1"/>
</dbReference>
<reference evidence="10" key="1">
    <citation type="journal article" date="2019" name="Int. J. Syst. Evol. Microbiol.">
        <title>The Global Catalogue of Microorganisms (GCM) 10K type strain sequencing project: providing services to taxonomists for standard genome sequencing and annotation.</title>
        <authorList>
            <consortium name="The Broad Institute Genomics Platform"/>
            <consortium name="The Broad Institute Genome Sequencing Center for Infectious Disease"/>
            <person name="Wu L."/>
            <person name="Ma J."/>
        </authorList>
    </citation>
    <scope>NUCLEOTIDE SEQUENCE [LARGE SCALE GENOMIC DNA]</scope>
    <source>
        <strain evidence="10">CGMCC 1.12286</strain>
    </source>
</reference>
<proteinExistence type="inferred from homology"/>
<organism evidence="9 10">
    <name type="scientific">Alicyclobacillus fodiniaquatilis</name>
    <dbReference type="NCBI Taxonomy" id="1661150"/>
    <lineage>
        <taxon>Bacteria</taxon>
        <taxon>Bacillati</taxon>
        <taxon>Bacillota</taxon>
        <taxon>Bacilli</taxon>
        <taxon>Bacillales</taxon>
        <taxon>Alicyclobacillaceae</taxon>
        <taxon>Alicyclobacillus</taxon>
    </lineage>
</organism>
<dbReference type="PRINTS" id="PR01837">
    <property type="entry name" value="MGTCSAPBPROT"/>
</dbReference>
<feature type="domain" description="MgtC/SapB/SrpB/YhiD N-terminal" evidence="8">
    <location>
        <begin position="11"/>
        <end position="140"/>
    </location>
</feature>
<evidence type="ECO:0000313" key="9">
    <source>
        <dbReference type="EMBL" id="MFD1677620.1"/>
    </source>
</evidence>
<evidence type="ECO:0000256" key="4">
    <source>
        <dbReference type="ARBA" id="ARBA00022692"/>
    </source>
</evidence>
<feature type="transmembrane region" description="Helical" evidence="7">
    <location>
        <begin position="32"/>
        <end position="51"/>
    </location>
</feature>
<dbReference type="EMBL" id="JBHUCX010000095">
    <property type="protein sequence ID" value="MFD1677620.1"/>
    <property type="molecule type" value="Genomic_DNA"/>
</dbReference>
<dbReference type="PANTHER" id="PTHR33778:SF1">
    <property type="entry name" value="MAGNESIUM TRANSPORTER YHID-RELATED"/>
    <property type="match status" value="1"/>
</dbReference>
<evidence type="ECO:0000256" key="7">
    <source>
        <dbReference type="SAM" id="Phobius"/>
    </source>
</evidence>
<evidence type="ECO:0000256" key="2">
    <source>
        <dbReference type="ARBA" id="ARBA00009298"/>
    </source>
</evidence>
<dbReference type="InterPro" id="IPR003416">
    <property type="entry name" value="MgtC/SapB/SrpB/YhiD_fam"/>
</dbReference>
<comment type="caution">
    <text evidence="9">The sequence shown here is derived from an EMBL/GenBank/DDBJ whole genome shotgun (WGS) entry which is preliminary data.</text>
</comment>
<dbReference type="Proteomes" id="UP001597079">
    <property type="component" value="Unassembled WGS sequence"/>
</dbReference>
<keyword evidence="3" id="KW-1003">Cell membrane</keyword>
<feature type="transmembrane region" description="Helical" evidence="7">
    <location>
        <begin position="101"/>
        <end position="132"/>
    </location>
</feature>
<gene>
    <name evidence="9" type="ORF">ACFSB2_23440</name>
</gene>
<comment type="similarity">
    <text evidence="2">Belongs to the MgtC/SapB family.</text>
</comment>
<sequence length="220" mass="23665">MGLEFEIVLRLVISGVLAALIGWERKSRDKEAGLRTHFVVSVGSTLIMLVSKYGFNDILHPYTVVLDPSRIAAQVVSGIGFLGAGTILVQRQSIKGLTTAAGLWATAGIGLAIGAGMYTAGIAATILVLIALELLNRTDKWFFSKSKRFVIRALNINPVLATLNESGFKIRKIQINNASTSSENQEVALTVMLEAKKDADIQTLIVTIQQITGVLSIKVD</sequence>
<keyword evidence="10" id="KW-1185">Reference proteome</keyword>
<dbReference type="InterPro" id="IPR049177">
    <property type="entry name" value="MgtC_SapB_SrpB_YhiD_N"/>
</dbReference>
<keyword evidence="6 7" id="KW-0472">Membrane</keyword>
<evidence type="ECO:0000259" key="8">
    <source>
        <dbReference type="Pfam" id="PF02308"/>
    </source>
</evidence>
<accession>A0ABW4JR61</accession>
<evidence type="ECO:0000256" key="3">
    <source>
        <dbReference type="ARBA" id="ARBA00022475"/>
    </source>
</evidence>
<feature type="transmembrane region" description="Helical" evidence="7">
    <location>
        <begin position="71"/>
        <end position="89"/>
    </location>
</feature>
<dbReference type="PANTHER" id="PTHR33778">
    <property type="entry name" value="PROTEIN MGTC"/>
    <property type="match status" value="1"/>
</dbReference>
<protein>
    <submittedName>
        <fullName evidence="9">MgtC/SapB family protein</fullName>
    </submittedName>
</protein>
<feature type="transmembrane region" description="Helical" evidence="7">
    <location>
        <begin position="6"/>
        <end position="23"/>
    </location>
</feature>
<evidence type="ECO:0000313" key="10">
    <source>
        <dbReference type="Proteomes" id="UP001597079"/>
    </source>
</evidence>
<dbReference type="Pfam" id="PF02308">
    <property type="entry name" value="MgtC"/>
    <property type="match status" value="1"/>
</dbReference>
<comment type="subcellular location">
    <subcellularLocation>
        <location evidence="1">Cell membrane</location>
        <topology evidence="1">Multi-pass membrane protein</topology>
    </subcellularLocation>
</comment>
<evidence type="ECO:0000256" key="5">
    <source>
        <dbReference type="ARBA" id="ARBA00022989"/>
    </source>
</evidence>